<evidence type="ECO:0000256" key="1">
    <source>
        <dbReference type="SAM" id="MobiDB-lite"/>
    </source>
</evidence>
<keyword evidence="3" id="KW-1185">Reference proteome</keyword>
<dbReference type="RefSeq" id="WP_113946402.1">
    <property type="nucleotide sequence ID" value="NZ_JBHEEG010000001.1"/>
</dbReference>
<evidence type="ECO:0000313" key="2">
    <source>
        <dbReference type="EMBL" id="RBO89292.1"/>
    </source>
</evidence>
<reference evidence="2 3" key="1">
    <citation type="submission" date="2018-06" db="EMBL/GenBank/DDBJ databases">
        <title>Genomic Encyclopedia of Type Strains, Phase IV (KMG-IV): sequencing the most valuable type-strain genomes for metagenomic binning, comparative biology and taxonomic classification.</title>
        <authorList>
            <person name="Goeker M."/>
        </authorList>
    </citation>
    <scope>NUCLEOTIDE SEQUENCE [LARGE SCALE GENOMIC DNA]</scope>
    <source>
        <strain evidence="2 3">DSM 25619</strain>
    </source>
</reference>
<feature type="compositionally biased region" description="Polar residues" evidence="1">
    <location>
        <begin position="121"/>
        <end position="148"/>
    </location>
</feature>
<organism evidence="2 3">
    <name type="scientific">Pseudochrobactrum asaccharolyticum</name>
    <dbReference type="NCBI Taxonomy" id="354351"/>
    <lineage>
        <taxon>Bacteria</taxon>
        <taxon>Pseudomonadati</taxon>
        <taxon>Pseudomonadota</taxon>
        <taxon>Alphaproteobacteria</taxon>
        <taxon>Hyphomicrobiales</taxon>
        <taxon>Brucellaceae</taxon>
        <taxon>Pseudochrobactrum</taxon>
    </lineage>
</organism>
<dbReference type="Pfam" id="PF13730">
    <property type="entry name" value="HTH_36"/>
    <property type="match status" value="1"/>
</dbReference>
<dbReference type="OrthoDB" id="7864318at2"/>
<gene>
    <name evidence="2" type="ORF">DFR47_11620</name>
</gene>
<dbReference type="Proteomes" id="UP000252893">
    <property type="component" value="Unassembled WGS sequence"/>
</dbReference>
<evidence type="ECO:0008006" key="4">
    <source>
        <dbReference type="Google" id="ProtNLM"/>
    </source>
</evidence>
<dbReference type="AlphaFoldDB" id="A0A366DGU1"/>
<sequence length="400" mass="45121">MSQEATIRRGVRNARYAAIPNHVFEDMRLSMEARWLLGYLLSKPDNWTVVQKDIANKGGCGRDKARKMIAELVDAGYAEKEQARDAGRFGGMSLVIYDEPLNGAPSPQKDAGSVAFVPQTEMPSTVKPSTETPSTVNPALVSTDNLENTDYRSERGVREENSNSQDIEDHKALDRSFWKIIKDWPKINGMPKDRWFAAWCELTPDERIEAAEMRDAWLAILKANGRDHVPVPEKYFRQKLWKEVPSASVKSLMDDGLDGRVKAPAFGNMWAANIYRELWAGVTEFQTLDSIEQELVEKGRFTAEHILRGKQSRYGFPNVNMLFDRATAFRGLLVSADLKPISSGMVAVPVGGDVWHELQDEHAKRGWPWFPKPGKQTHVWLPNGVAGLNELQDLWQGLDK</sequence>
<feature type="compositionally biased region" description="Basic and acidic residues" evidence="1">
    <location>
        <begin position="149"/>
        <end position="167"/>
    </location>
</feature>
<protein>
    <recommendedName>
        <fullName evidence="4">Helix-turn-helix protein</fullName>
    </recommendedName>
</protein>
<proteinExistence type="predicted"/>
<evidence type="ECO:0000313" key="3">
    <source>
        <dbReference type="Proteomes" id="UP000252893"/>
    </source>
</evidence>
<comment type="caution">
    <text evidence="2">The sequence shown here is derived from an EMBL/GenBank/DDBJ whole genome shotgun (WGS) entry which is preliminary data.</text>
</comment>
<name>A0A366DGU1_9HYPH</name>
<dbReference type="EMBL" id="QNRH01000016">
    <property type="protein sequence ID" value="RBO89292.1"/>
    <property type="molecule type" value="Genomic_DNA"/>
</dbReference>
<accession>A0A366DGU1</accession>
<feature type="region of interest" description="Disordered" evidence="1">
    <location>
        <begin position="121"/>
        <end position="167"/>
    </location>
</feature>